<dbReference type="SUPFAM" id="SSF51430">
    <property type="entry name" value="NAD(P)-linked oxidoreductase"/>
    <property type="match status" value="1"/>
</dbReference>
<evidence type="ECO:0000313" key="5">
    <source>
        <dbReference type="EMBL" id="KXT55375.1"/>
    </source>
</evidence>
<dbReference type="GO" id="GO:0051596">
    <property type="term" value="P:methylglyoxal catabolic process"/>
    <property type="evidence" value="ECO:0007669"/>
    <property type="project" value="TreeGrafter"/>
</dbReference>
<dbReference type="AlphaFoldDB" id="A0A139LVA5"/>
<reference evidence="5 6" key="1">
    <citation type="submission" date="2016-02" db="EMBL/GenBank/DDBJ databases">
        <authorList>
            <person name="Wen L."/>
            <person name="He K."/>
            <person name="Yang H."/>
        </authorList>
    </citation>
    <scope>NUCLEOTIDE SEQUENCE [LARGE SCALE GENOMIC DNA]</scope>
    <source>
        <strain evidence="5 6">KLE1704</strain>
    </source>
</reference>
<gene>
    <name evidence="5" type="ORF">HMPREF2531_00187</name>
</gene>
<dbReference type="PANTHER" id="PTHR43150:SF4">
    <property type="entry name" value="L-GLYCERALDEHYDE 3-PHOSPHATE REDUCTASE"/>
    <property type="match status" value="1"/>
</dbReference>
<accession>A0A139LVA5</accession>
<organism evidence="5">
    <name type="scientific">Bacteroides intestinalis</name>
    <dbReference type="NCBI Taxonomy" id="329854"/>
    <lineage>
        <taxon>Bacteria</taxon>
        <taxon>Pseudomonadati</taxon>
        <taxon>Bacteroidota</taxon>
        <taxon>Bacteroidia</taxon>
        <taxon>Bacteroidales</taxon>
        <taxon>Bacteroidaceae</taxon>
        <taxon>Bacteroides</taxon>
    </lineage>
</organism>
<dbReference type="Proteomes" id="UP000070319">
    <property type="component" value="Unassembled WGS sequence"/>
</dbReference>
<evidence type="ECO:0000313" key="6">
    <source>
        <dbReference type="Proteomes" id="UP000070319"/>
    </source>
</evidence>
<dbReference type="GO" id="GO:0016491">
    <property type="term" value="F:oxidoreductase activity"/>
    <property type="evidence" value="ECO:0007669"/>
    <property type="project" value="UniProtKB-KW"/>
</dbReference>
<keyword evidence="2" id="KW-0521">NADP</keyword>
<dbReference type="EMBL" id="LTDF01000023">
    <property type="protein sequence ID" value="KXT55375.1"/>
    <property type="molecule type" value="Genomic_DNA"/>
</dbReference>
<name>A0A139LVA5_9BACE</name>
<evidence type="ECO:0000256" key="3">
    <source>
        <dbReference type="ARBA" id="ARBA00023002"/>
    </source>
</evidence>
<comment type="caution">
    <text evidence="5">The sequence shown here is derived from an EMBL/GenBank/DDBJ whole genome shotgun (WGS) entry which is preliminary data.</text>
</comment>
<evidence type="ECO:0000256" key="2">
    <source>
        <dbReference type="ARBA" id="ARBA00022857"/>
    </source>
</evidence>
<evidence type="ECO:0000259" key="4">
    <source>
        <dbReference type="Pfam" id="PF00248"/>
    </source>
</evidence>
<protein>
    <submittedName>
        <fullName evidence="5">Oxidoreductase, aldo/keto reductase family protein</fullName>
    </submittedName>
</protein>
<dbReference type="Gene3D" id="3.20.20.100">
    <property type="entry name" value="NADP-dependent oxidoreductase domain"/>
    <property type="match status" value="1"/>
</dbReference>
<feature type="domain" description="NADP-dependent oxidoreductase" evidence="4">
    <location>
        <begin position="56"/>
        <end position="356"/>
    </location>
</feature>
<dbReference type="InterPro" id="IPR036812">
    <property type="entry name" value="NAD(P)_OxRdtase_dom_sf"/>
</dbReference>
<dbReference type="PATRIC" id="fig|329854.7.peg.197"/>
<sequence length="357" mass="40661">MVFSGEIAYFCFPIKVHFSLKLNDMINPIYSPDSKRYDNGMKYRRCGRSGILLPEVSLGLWHNFGDVNTFSNSQAMAHYAFDQGITHFDLANNYGPSYGSAEETFGMIMKKSFMPYRDELFISTKAGHDMWPGPYGEWGSRKYLMNSLNQSLKRMNLDYVDIFYSHRYDPETPLEETLQALVDIVRQGKALYVGISKYPKEAAEFAYRYLAERDVHCLLYQGRYNMFNREPEEEGILQQARENGTGFIAFSPLAQGLLTNRYLNGIPEDSRIAKGGFLKKEALTKEVLNRIKALNEVAAQRGQTLAEMALAWVLKDEMVTSVIIGTSSVAQLADNLKAIENTKFTAEELETIQRILD</sequence>
<dbReference type="InterPro" id="IPR005399">
    <property type="entry name" value="K_chnl_volt-dep_bsu_KCNAB-rel"/>
</dbReference>
<comment type="similarity">
    <text evidence="1">Belongs to the shaker potassium channel beta subunit family.</text>
</comment>
<keyword evidence="3" id="KW-0560">Oxidoreductase</keyword>
<evidence type="ECO:0000256" key="1">
    <source>
        <dbReference type="ARBA" id="ARBA00006515"/>
    </source>
</evidence>
<dbReference type="Pfam" id="PF00248">
    <property type="entry name" value="Aldo_ket_red"/>
    <property type="match status" value="1"/>
</dbReference>
<dbReference type="InterPro" id="IPR023210">
    <property type="entry name" value="NADP_OxRdtase_dom"/>
</dbReference>
<proteinExistence type="inferred from homology"/>
<dbReference type="PANTHER" id="PTHR43150">
    <property type="entry name" value="HYPERKINETIC, ISOFORM M"/>
    <property type="match status" value="1"/>
</dbReference>